<gene>
    <name evidence="2" type="ORF">H0235_001282</name>
</gene>
<dbReference type="Proteomes" id="UP000600918">
    <property type="component" value="Unassembled WGS sequence"/>
</dbReference>
<dbReference type="AlphaFoldDB" id="A0A834UGM8"/>
<evidence type="ECO:0000256" key="1">
    <source>
        <dbReference type="SAM" id="MobiDB-lite"/>
    </source>
</evidence>
<comment type="caution">
    <text evidence="2">The sequence shown here is derived from an EMBL/GenBank/DDBJ whole genome shotgun (WGS) entry which is preliminary data.</text>
</comment>
<evidence type="ECO:0000313" key="3">
    <source>
        <dbReference type="Proteomes" id="UP000600918"/>
    </source>
</evidence>
<proteinExistence type="predicted"/>
<accession>A0A834UGM8</accession>
<organism evidence="2 3">
    <name type="scientific">Vespula pensylvanica</name>
    <name type="common">Western yellow jacket</name>
    <name type="synonym">Wasp</name>
    <dbReference type="NCBI Taxonomy" id="30213"/>
    <lineage>
        <taxon>Eukaryota</taxon>
        <taxon>Metazoa</taxon>
        <taxon>Ecdysozoa</taxon>
        <taxon>Arthropoda</taxon>
        <taxon>Hexapoda</taxon>
        <taxon>Insecta</taxon>
        <taxon>Pterygota</taxon>
        <taxon>Neoptera</taxon>
        <taxon>Endopterygota</taxon>
        <taxon>Hymenoptera</taxon>
        <taxon>Apocrita</taxon>
        <taxon>Aculeata</taxon>
        <taxon>Vespoidea</taxon>
        <taxon>Vespidae</taxon>
        <taxon>Vespinae</taxon>
        <taxon>Vespula</taxon>
    </lineage>
</organism>
<protein>
    <submittedName>
        <fullName evidence="2">Uncharacterized protein</fullName>
    </submittedName>
</protein>
<reference evidence="2" key="1">
    <citation type="journal article" date="2020" name="G3 (Bethesda)">
        <title>High-Quality Assemblies for Three Invasive Social Wasps from the &lt;i&gt;Vespula&lt;/i&gt; Genus.</title>
        <authorList>
            <person name="Harrop T.W.R."/>
            <person name="Guhlin J."/>
            <person name="McLaughlin G.M."/>
            <person name="Permina E."/>
            <person name="Stockwell P."/>
            <person name="Gilligan J."/>
            <person name="Le Lec M.F."/>
            <person name="Gruber M.A.M."/>
            <person name="Quinn O."/>
            <person name="Lovegrove M."/>
            <person name="Duncan E.J."/>
            <person name="Remnant E.J."/>
            <person name="Van Eeckhoven J."/>
            <person name="Graham B."/>
            <person name="Knapp R.A."/>
            <person name="Langford K.W."/>
            <person name="Kronenberg Z."/>
            <person name="Press M.O."/>
            <person name="Eacker S.M."/>
            <person name="Wilson-Rankin E.E."/>
            <person name="Purcell J."/>
            <person name="Lester P.J."/>
            <person name="Dearden P.K."/>
        </authorList>
    </citation>
    <scope>NUCLEOTIDE SEQUENCE</scope>
    <source>
        <strain evidence="2">Volc-1</strain>
    </source>
</reference>
<evidence type="ECO:0000313" key="2">
    <source>
        <dbReference type="EMBL" id="KAF7438891.1"/>
    </source>
</evidence>
<feature type="region of interest" description="Disordered" evidence="1">
    <location>
        <begin position="1"/>
        <end position="20"/>
    </location>
</feature>
<dbReference type="EMBL" id="JACSDY010000001">
    <property type="protein sequence ID" value="KAF7438891.1"/>
    <property type="molecule type" value="Genomic_DNA"/>
</dbReference>
<name>A0A834UGM8_VESPE</name>
<sequence>MVRAAVRKAEEPASSSNSEDYPTVQLFSRILQFVEKPFKRLRHYSKSETTTATLTVAKRSWQKDALRLFTPPFARSMCDFSDRYGQNMNYRRTVSPPYAYRISV</sequence>
<keyword evidence="3" id="KW-1185">Reference proteome</keyword>